<sequence length="42" mass="4904">MFTTQWEHQRDSARQQALLHKANQPIEESIISLLLLQSKSIL</sequence>
<reference evidence="1" key="1">
    <citation type="submission" date="2014-09" db="EMBL/GenBank/DDBJ databases">
        <authorList>
            <person name="Magalhaes I.L.F."/>
            <person name="Oliveira U."/>
            <person name="Santos F.R."/>
            <person name="Vidigal T.H.D.A."/>
            <person name="Brescovit A.D."/>
            <person name="Santos A.J."/>
        </authorList>
    </citation>
    <scope>NUCLEOTIDE SEQUENCE</scope>
    <source>
        <tissue evidence="1">Shoot tissue taken approximately 20 cm above the soil surface</tissue>
    </source>
</reference>
<reference evidence="1" key="2">
    <citation type="journal article" date="2015" name="Data Brief">
        <title>Shoot transcriptome of the giant reed, Arundo donax.</title>
        <authorList>
            <person name="Barrero R.A."/>
            <person name="Guerrero F.D."/>
            <person name="Moolhuijzen P."/>
            <person name="Goolsby J.A."/>
            <person name="Tidwell J."/>
            <person name="Bellgard S.E."/>
            <person name="Bellgard M.I."/>
        </authorList>
    </citation>
    <scope>NUCLEOTIDE SEQUENCE</scope>
    <source>
        <tissue evidence="1">Shoot tissue taken approximately 20 cm above the soil surface</tissue>
    </source>
</reference>
<proteinExistence type="predicted"/>
<dbReference type="EMBL" id="GBRH01250078">
    <property type="protein sequence ID" value="JAD47817.1"/>
    <property type="molecule type" value="Transcribed_RNA"/>
</dbReference>
<accession>A0A0A9AL43</accession>
<protein>
    <submittedName>
        <fullName evidence="1">Uncharacterized protein</fullName>
    </submittedName>
</protein>
<name>A0A0A9AL43_ARUDO</name>
<dbReference type="AlphaFoldDB" id="A0A0A9AL43"/>
<evidence type="ECO:0000313" key="1">
    <source>
        <dbReference type="EMBL" id="JAD47817.1"/>
    </source>
</evidence>
<organism evidence="1">
    <name type="scientific">Arundo donax</name>
    <name type="common">Giant reed</name>
    <name type="synonym">Donax arundinaceus</name>
    <dbReference type="NCBI Taxonomy" id="35708"/>
    <lineage>
        <taxon>Eukaryota</taxon>
        <taxon>Viridiplantae</taxon>
        <taxon>Streptophyta</taxon>
        <taxon>Embryophyta</taxon>
        <taxon>Tracheophyta</taxon>
        <taxon>Spermatophyta</taxon>
        <taxon>Magnoliopsida</taxon>
        <taxon>Liliopsida</taxon>
        <taxon>Poales</taxon>
        <taxon>Poaceae</taxon>
        <taxon>PACMAD clade</taxon>
        <taxon>Arundinoideae</taxon>
        <taxon>Arundineae</taxon>
        <taxon>Arundo</taxon>
    </lineage>
</organism>